<keyword evidence="2" id="KW-1185">Reference proteome</keyword>
<accession>A0ACC2GX65</accession>
<proteinExistence type="predicted"/>
<evidence type="ECO:0000313" key="1">
    <source>
        <dbReference type="EMBL" id="KAJ8008354.1"/>
    </source>
</evidence>
<reference evidence="1" key="1">
    <citation type="submission" date="2021-05" db="EMBL/GenBank/DDBJ databases">
        <authorList>
            <person name="Pan Q."/>
            <person name="Jouanno E."/>
            <person name="Zahm M."/>
            <person name="Klopp C."/>
            <person name="Cabau C."/>
            <person name="Louis A."/>
            <person name="Berthelot C."/>
            <person name="Parey E."/>
            <person name="Roest Crollius H."/>
            <person name="Montfort J."/>
            <person name="Robinson-Rechavi M."/>
            <person name="Bouchez O."/>
            <person name="Lampietro C."/>
            <person name="Lopez Roques C."/>
            <person name="Donnadieu C."/>
            <person name="Postlethwait J."/>
            <person name="Bobe J."/>
            <person name="Dillon D."/>
            <person name="Chandos A."/>
            <person name="von Hippel F."/>
            <person name="Guiguen Y."/>
        </authorList>
    </citation>
    <scope>NUCLEOTIDE SEQUENCE</scope>
    <source>
        <strain evidence="1">YG-Jan2019</strain>
    </source>
</reference>
<sequence>MIELLVFVFLSNLCVVQSTEIHQPVSFIAAQSGQQPEDAGMYFCGVVILNYIEFGPGTLLVIKDAELNSTVTQQPVSESVQPGDSVTLNCTITTETCAGEHSVYWFRHDSGESHHGVIYTHGDRSGQCKNSPETGSPTQSCVYNLPKRNLSLSDAGTYYCAVVSCGEILFGNGTKLDIQVPGTDDAFDLSPAVLGLVLSNILLFMVTLLLFWMLYKTQRGDRQGRTCDHLSQNNQIQNSDVLNYAAVTFNPKKNPSARRVKDKTDRKEAVYSEVCYLQQE</sequence>
<name>A0ACC2GX65_DALPE</name>
<organism evidence="1 2">
    <name type="scientific">Dallia pectoralis</name>
    <name type="common">Alaska blackfish</name>
    <dbReference type="NCBI Taxonomy" id="75939"/>
    <lineage>
        <taxon>Eukaryota</taxon>
        <taxon>Metazoa</taxon>
        <taxon>Chordata</taxon>
        <taxon>Craniata</taxon>
        <taxon>Vertebrata</taxon>
        <taxon>Euteleostomi</taxon>
        <taxon>Actinopterygii</taxon>
        <taxon>Neopterygii</taxon>
        <taxon>Teleostei</taxon>
        <taxon>Protacanthopterygii</taxon>
        <taxon>Esociformes</taxon>
        <taxon>Umbridae</taxon>
        <taxon>Dallia</taxon>
    </lineage>
</organism>
<dbReference type="EMBL" id="CM055735">
    <property type="protein sequence ID" value="KAJ8008354.1"/>
    <property type="molecule type" value="Genomic_DNA"/>
</dbReference>
<gene>
    <name evidence="1" type="ORF">DPEC_G00103960</name>
</gene>
<comment type="caution">
    <text evidence="1">The sequence shown here is derived from an EMBL/GenBank/DDBJ whole genome shotgun (WGS) entry which is preliminary data.</text>
</comment>
<dbReference type="Proteomes" id="UP001157502">
    <property type="component" value="Chromosome 8"/>
</dbReference>
<protein>
    <submittedName>
        <fullName evidence="1">Uncharacterized protein</fullName>
    </submittedName>
</protein>
<evidence type="ECO:0000313" key="2">
    <source>
        <dbReference type="Proteomes" id="UP001157502"/>
    </source>
</evidence>